<sequence>MASPICVSNPRAGYSVEALLCGVQLAVLVAYRCIQGLHWSRPKVYAHLPQAIRYSVLVQTCLCVPTAVLYVLFHVFYRFGWLSWLLPAQDGTRYMLFDVLHLPVVLAAGAAYSLKLADDSFMEILALVDLVYPEQLGQANQEPLFSAALLPLTPDSAEAPATNFPPPIACIQLRYPSSQGFLGFSQRTIATCVSSLLLWGAHKVPVAASVLLGLISFQTFNEIIGTDRAVVLFMVIQVIPHSATVSLMTCYWGCKDLTHDLLMPFFSRVRFTEREWKQLMNSRGGPLLGFGAVFFVLINRFPWVSFVLFNIASVSMAYFLTELSDAPPAQANNRLIHWNVSQLLWSKDKEQAFLAGDFAAVDEGFAPVPGSSLFC</sequence>
<keyword evidence="1" id="KW-1133">Transmembrane helix</keyword>
<proteinExistence type="predicted"/>
<accession>A0A4P9ZEF3</accession>
<feature type="transmembrane region" description="Helical" evidence="1">
    <location>
        <begin position="287"/>
        <end position="320"/>
    </location>
</feature>
<keyword evidence="1" id="KW-0472">Membrane</keyword>
<dbReference type="PANTHER" id="PTHR38421">
    <property type="entry name" value="TRANSMEMBRANE PROTEIN USGS"/>
    <property type="match status" value="1"/>
</dbReference>
<dbReference type="AlphaFoldDB" id="A0A4P9ZEF3"/>
<feature type="transmembrane region" description="Helical" evidence="1">
    <location>
        <begin position="12"/>
        <end position="31"/>
    </location>
</feature>
<name>A0A4P9ZEF3_9ASCO</name>
<keyword evidence="1" id="KW-0812">Transmembrane</keyword>
<reference evidence="3" key="1">
    <citation type="journal article" date="2018" name="Nat. Microbiol.">
        <title>Leveraging single-cell genomics to expand the fungal tree of life.</title>
        <authorList>
            <person name="Ahrendt S.R."/>
            <person name="Quandt C.A."/>
            <person name="Ciobanu D."/>
            <person name="Clum A."/>
            <person name="Salamov A."/>
            <person name="Andreopoulos B."/>
            <person name="Cheng J.F."/>
            <person name="Woyke T."/>
            <person name="Pelin A."/>
            <person name="Henrissat B."/>
            <person name="Reynolds N.K."/>
            <person name="Benny G.L."/>
            <person name="Smith M.E."/>
            <person name="James T.Y."/>
            <person name="Grigoriev I.V."/>
        </authorList>
    </citation>
    <scope>NUCLEOTIDE SEQUENCE [LARGE SCALE GENOMIC DNA]</scope>
    <source>
        <strain evidence="3">Baker2002</strain>
    </source>
</reference>
<dbReference type="PANTHER" id="PTHR38421:SF1">
    <property type="entry name" value="TRANSMEMBRANE PROTEIN"/>
    <property type="match status" value="1"/>
</dbReference>
<protein>
    <submittedName>
        <fullName evidence="2">Uncharacterized protein</fullName>
    </submittedName>
</protein>
<feature type="transmembrane region" description="Helical" evidence="1">
    <location>
        <begin position="93"/>
        <end position="114"/>
    </location>
</feature>
<organism evidence="2 3">
    <name type="scientific">Metschnikowia bicuspidata</name>
    <dbReference type="NCBI Taxonomy" id="27322"/>
    <lineage>
        <taxon>Eukaryota</taxon>
        <taxon>Fungi</taxon>
        <taxon>Dikarya</taxon>
        <taxon>Ascomycota</taxon>
        <taxon>Saccharomycotina</taxon>
        <taxon>Pichiomycetes</taxon>
        <taxon>Metschnikowiaceae</taxon>
        <taxon>Metschnikowia</taxon>
    </lineage>
</organism>
<feature type="transmembrane region" description="Helical" evidence="1">
    <location>
        <begin position="52"/>
        <end position="73"/>
    </location>
</feature>
<gene>
    <name evidence="2" type="ORF">METBISCDRAFT_22399</name>
</gene>
<dbReference type="EMBL" id="ML004442">
    <property type="protein sequence ID" value="RKP31367.1"/>
    <property type="molecule type" value="Genomic_DNA"/>
</dbReference>
<dbReference type="Proteomes" id="UP000268321">
    <property type="component" value="Unassembled WGS sequence"/>
</dbReference>
<evidence type="ECO:0000313" key="2">
    <source>
        <dbReference type="EMBL" id="RKP31367.1"/>
    </source>
</evidence>
<evidence type="ECO:0000313" key="3">
    <source>
        <dbReference type="Proteomes" id="UP000268321"/>
    </source>
</evidence>
<keyword evidence="3" id="KW-1185">Reference proteome</keyword>
<feature type="transmembrane region" description="Helical" evidence="1">
    <location>
        <begin position="229"/>
        <end position="254"/>
    </location>
</feature>
<evidence type="ECO:0000256" key="1">
    <source>
        <dbReference type="SAM" id="Phobius"/>
    </source>
</evidence>
<dbReference type="OrthoDB" id="10041630at2759"/>